<keyword evidence="5" id="KW-0547">Nucleotide-binding</keyword>
<comment type="caution">
    <text evidence="11">The sequence shown here is derived from an EMBL/GenBank/DDBJ whole genome shotgun (WGS) entry which is preliminary data.</text>
</comment>
<feature type="coiled-coil region" evidence="9">
    <location>
        <begin position="248"/>
        <end position="275"/>
    </location>
</feature>
<dbReference type="AlphaFoldDB" id="A0A7J5U3V3"/>
<dbReference type="InterPro" id="IPR036890">
    <property type="entry name" value="HATPase_C_sf"/>
</dbReference>
<sequence length="682" mass="77337">MPHLIWIRQVHNMVARRLFCITFLAGCLLLAGTPFSFGQVQTLPQADSLLIEAWYAHWQDLRPIRPDSSLVYAQRIHDWGKQHKQPVVWARGLAYLSAEARDKSDFNRSVALMQQALPVFERHRYLPGIAFVNQGLALTYKRMADAQKMEGFTRLALQYAKQALVLNEQLGLVTAIANTYNTIGIIQRDLKAYEEARQAYRSGISLLEKEGISNNTLAILYGNMGQLAIEPDRQFEQAVDYLERALTLNEAARRLTNLEHNHRNLSDLYQRLQKRQKAVFHGEQSVRLANRLGDPHRLFNSLGVAYKAHRDAGHFEQALRYLEQAKVIEDSLGRADKTAQIARLQAAFDNERALQLAEVEAGKQKQIASLKTNLLLQHDRLVTQIQADRDRDLLLIKKRTDLAEARNLAEVNARFVSRQKEASIQQLQTQNELQQRQLTWLGWGAGLFFVLSGLLFWQYQRLGQSQAQIKQQSAQLRLLMRELHHRVKNNLAIVSGLLELQSNRLADENAKRAFREGQQRVQAMSLLHQRLYQTDSLTTIDMGEYVASLIESLMGAYGYTHQTVDTRVQVSKQEVDVDLAIPIGLILNEILTNTFKYALPYTAAPRLSVDLHRQGDSLLMHVADNGPGLDLSRWQRPGGSFGKRLIAGLSDQIGGTVSVESGHGTQFFIRVPINEPSPIRTA</sequence>
<keyword evidence="9" id="KW-0175">Coiled coil</keyword>
<dbReference type="RefSeq" id="WP_152123319.1">
    <property type="nucleotide sequence ID" value="NZ_WELI01000002.1"/>
</dbReference>
<dbReference type="InterPro" id="IPR019734">
    <property type="entry name" value="TPR_rpt"/>
</dbReference>
<dbReference type="GO" id="GO:0004673">
    <property type="term" value="F:protein histidine kinase activity"/>
    <property type="evidence" value="ECO:0007669"/>
    <property type="project" value="UniProtKB-EC"/>
</dbReference>
<evidence type="ECO:0000256" key="5">
    <source>
        <dbReference type="ARBA" id="ARBA00022741"/>
    </source>
</evidence>
<proteinExistence type="predicted"/>
<evidence type="ECO:0000313" key="11">
    <source>
        <dbReference type="EMBL" id="KAB7731725.1"/>
    </source>
</evidence>
<dbReference type="Gene3D" id="3.30.565.10">
    <property type="entry name" value="Histidine kinase-like ATPase, C-terminal domain"/>
    <property type="match status" value="1"/>
</dbReference>
<accession>A0A7J5U3V3</accession>
<dbReference type="Pfam" id="PF02518">
    <property type="entry name" value="HATPase_c"/>
    <property type="match status" value="1"/>
</dbReference>
<organism evidence="11 12">
    <name type="scientific">Rudanella paleaurantiibacter</name>
    <dbReference type="NCBI Taxonomy" id="2614655"/>
    <lineage>
        <taxon>Bacteria</taxon>
        <taxon>Pseudomonadati</taxon>
        <taxon>Bacteroidota</taxon>
        <taxon>Cytophagia</taxon>
        <taxon>Cytophagales</taxon>
        <taxon>Cytophagaceae</taxon>
        <taxon>Rudanella</taxon>
    </lineage>
</organism>
<dbReference type="InterPro" id="IPR005467">
    <property type="entry name" value="His_kinase_dom"/>
</dbReference>
<dbReference type="SMART" id="SM00028">
    <property type="entry name" value="TPR"/>
    <property type="match status" value="4"/>
</dbReference>
<keyword evidence="6" id="KW-0418">Kinase</keyword>
<feature type="repeat" description="TPR" evidence="8">
    <location>
        <begin position="177"/>
        <end position="210"/>
    </location>
</feature>
<comment type="catalytic activity">
    <reaction evidence="1">
        <text>ATP + protein L-histidine = ADP + protein N-phospho-L-histidine.</text>
        <dbReference type="EC" id="2.7.13.3"/>
    </reaction>
</comment>
<evidence type="ECO:0000256" key="3">
    <source>
        <dbReference type="ARBA" id="ARBA00022553"/>
    </source>
</evidence>
<gene>
    <name evidence="11" type="ORF">F5984_05730</name>
</gene>
<reference evidence="11 12" key="1">
    <citation type="submission" date="2019-10" db="EMBL/GenBank/DDBJ databases">
        <title>Rudanella paleaurantiibacter sp. nov., isolated from sludge.</title>
        <authorList>
            <person name="Xu S.Q."/>
        </authorList>
    </citation>
    <scope>NUCLEOTIDE SEQUENCE [LARGE SCALE GENOMIC DNA]</scope>
    <source>
        <strain evidence="11 12">HX-22-17</strain>
    </source>
</reference>
<dbReference type="SMART" id="SM00387">
    <property type="entry name" value="HATPase_c"/>
    <property type="match status" value="1"/>
</dbReference>
<keyword evidence="4" id="KW-0808">Transferase</keyword>
<protein>
    <recommendedName>
        <fullName evidence="2">histidine kinase</fullName>
        <ecNumber evidence="2">2.7.13.3</ecNumber>
    </recommendedName>
</protein>
<dbReference type="InterPro" id="IPR003594">
    <property type="entry name" value="HATPase_dom"/>
</dbReference>
<keyword evidence="8" id="KW-0802">TPR repeat</keyword>
<dbReference type="Proteomes" id="UP000488299">
    <property type="component" value="Unassembled WGS sequence"/>
</dbReference>
<evidence type="ECO:0000256" key="8">
    <source>
        <dbReference type="PROSITE-ProRule" id="PRU00339"/>
    </source>
</evidence>
<evidence type="ECO:0000256" key="1">
    <source>
        <dbReference type="ARBA" id="ARBA00000085"/>
    </source>
</evidence>
<evidence type="ECO:0000256" key="9">
    <source>
        <dbReference type="SAM" id="Coils"/>
    </source>
</evidence>
<dbReference type="InterPro" id="IPR011495">
    <property type="entry name" value="Sig_transdc_His_kin_sub2_dim/P"/>
</dbReference>
<evidence type="ECO:0000256" key="2">
    <source>
        <dbReference type="ARBA" id="ARBA00012438"/>
    </source>
</evidence>
<dbReference type="Pfam" id="PF07568">
    <property type="entry name" value="HisKA_2"/>
    <property type="match status" value="1"/>
</dbReference>
<dbReference type="SUPFAM" id="SSF55874">
    <property type="entry name" value="ATPase domain of HSP90 chaperone/DNA topoisomerase II/histidine kinase"/>
    <property type="match status" value="1"/>
</dbReference>
<dbReference type="PROSITE" id="PS50005">
    <property type="entry name" value="TPR"/>
    <property type="match status" value="1"/>
</dbReference>
<evidence type="ECO:0000256" key="4">
    <source>
        <dbReference type="ARBA" id="ARBA00022679"/>
    </source>
</evidence>
<evidence type="ECO:0000259" key="10">
    <source>
        <dbReference type="PROSITE" id="PS50109"/>
    </source>
</evidence>
<name>A0A7J5U3V3_9BACT</name>
<keyword evidence="3" id="KW-0597">Phosphoprotein</keyword>
<dbReference type="Gene3D" id="3.30.450.20">
    <property type="entry name" value="PAS domain"/>
    <property type="match status" value="1"/>
</dbReference>
<feature type="domain" description="Histidine kinase" evidence="10">
    <location>
        <begin position="482"/>
        <end position="675"/>
    </location>
</feature>
<dbReference type="InterPro" id="IPR011990">
    <property type="entry name" value="TPR-like_helical_dom_sf"/>
</dbReference>
<dbReference type="PROSITE" id="PS50109">
    <property type="entry name" value="HIS_KIN"/>
    <property type="match status" value="1"/>
</dbReference>
<dbReference type="EC" id="2.7.13.3" evidence="2"/>
<dbReference type="GO" id="GO:0005524">
    <property type="term" value="F:ATP binding"/>
    <property type="evidence" value="ECO:0007669"/>
    <property type="project" value="UniProtKB-KW"/>
</dbReference>
<dbReference type="PANTHER" id="PTHR41523">
    <property type="entry name" value="TWO-COMPONENT SYSTEM SENSOR PROTEIN"/>
    <property type="match status" value="1"/>
</dbReference>
<keyword evidence="12" id="KW-1185">Reference proteome</keyword>
<evidence type="ECO:0000256" key="7">
    <source>
        <dbReference type="ARBA" id="ARBA00022840"/>
    </source>
</evidence>
<evidence type="ECO:0000313" key="12">
    <source>
        <dbReference type="Proteomes" id="UP000488299"/>
    </source>
</evidence>
<evidence type="ECO:0000256" key="6">
    <source>
        <dbReference type="ARBA" id="ARBA00022777"/>
    </source>
</evidence>
<dbReference type="Gene3D" id="1.25.40.10">
    <property type="entry name" value="Tetratricopeptide repeat domain"/>
    <property type="match status" value="1"/>
</dbReference>
<dbReference type="EMBL" id="WELI01000002">
    <property type="protein sequence ID" value="KAB7731725.1"/>
    <property type="molecule type" value="Genomic_DNA"/>
</dbReference>
<keyword evidence="7" id="KW-0067">ATP-binding</keyword>
<dbReference type="PANTHER" id="PTHR41523:SF8">
    <property type="entry name" value="ETHYLENE RESPONSE SENSOR PROTEIN"/>
    <property type="match status" value="1"/>
</dbReference>
<dbReference type="SUPFAM" id="SSF48452">
    <property type="entry name" value="TPR-like"/>
    <property type="match status" value="2"/>
</dbReference>